<feature type="binding site" evidence="16">
    <location>
        <begin position="55"/>
        <end position="60"/>
    </location>
    <ligand>
        <name>NAD(+)</name>
        <dbReference type="ChEBI" id="CHEBI:57540"/>
    </ligand>
</feature>
<dbReference type="FunFam" id="1.10.1040.10:FF:000001">
    <property type="entry name" value="Glycerol-3-phosphate dehydrogenase [NAD(P)+]"/>
    <property type="match status" value="1"/>
</dbReference>
<feature type="binding site" evidence="15">
    <location>
        <begin position="302"/>
        <end position="303"/>
    </location>
    <ligand>
        <name>substrate</name>
    </ligand>
</feature>
<evidence type="ECO:0000256" key="3">
    <source>
        <dbReference type="ARBA" id="ARBA00022857"/>
    </source>
</evidence>
<proteinExistence type="inferred from homology"/>
<evidence type="ECO:0000256" key="15">
    <source>
        <dbReference type="PIRSR" id="PIRSR000114-2"/>
    </source>
</evidence>
<dbReference type="GO" id="GO:0008654">
    <property type="term" value="P:phospholipid biosynthetic process"/>
    <property type="evidence" value="ECO:0007669"/>
    <property type="project" value="UniProtKB-KW"/>
</dbReference>
<feature type="region of interest" description="Disordered" evidence="18">
    <location>
        <begin position="1"/>
        <end position="51"/>
    </location>
</feature>
<feature type="binding site" evidence="13">
    <location>
        <position position="96"/>
    </location>
    <ligand>
        <name>NADPH</name>
        <dbReference type="ChEBI" id="CHEBI:57783"/>
    </ligand>
</feature>
<evidence type="ECO:0000313" key="22">
    <source>
        <dbReference type="Proteomes" id="UP000616114"/>
    </source>
</evidence>
<gene>
    <name evidence="13 21" type="primary">gpsA</name>
    <name evidence="21" type="ORF">GCM10011333_02090</name>
</gene>
<comment type="function">
    <text evidence="13">Catalyzes the reduction of the glycolytic intermediate dihydroxyacetone phosphate (DHAP) to sn-glycerol 3-phosphate (G3P), the key precursor for phospholipid synthesis.</text>
</comment>
<evidence type="ECO:0000256" key="16">
    <source>
        <dbReference type="PIRSR" id="PIRSR000114-3"/>
    </source>
</evidence>
<evidence type="ECO:0000256" key="1">
    <source>
        <dbReference type="ARBA" id="ARBA00011009"/>
    </source>
</evidence>
<evidence type="ECO:0000256" key="11">
    <source>
        <dbReference type="ARBA" id="ARBA00069372"/>
    </source>
</evidence>
<dbReference type="PRINTS" id="PR00077">
    <property type="entry name" value="GPDHDRGNASE"/>
</dbReference>
<keyword evidence="6 13" id="KW-0443">Lipid metabolism</keyword>
<dbReference type="PANTHER" id="PTHR11728:SF1">
    <property type="entry name" value="GLYCEROL-3-PHOSPHATE DEHYDROGENASE [NAD(+)] 2, CHLOROPLASTIC"/>
    <property type="match status" value="1"/>
</dbReference>
<dbReference type="AlphaFoldDB" id="A0A8J2XIT7"/>
<name>A0A8J2XIT7_9MICO</name>
<evidence type="ECO:0000256" key="12">
    <source>
        <dbReference type="ARBA" id="ARBA00080511"/>
    </source>
</evidence>
<evidence type="ECO:0000256" key="14">
    <source>
        <dbReference type="PIRSR" id="PIRSR000114-1"/>
    </source>
</evidence>
<evidence type="ECO:0000256" key="13">
    <source>
        <dbReference type="HAMAP-Rule" id="MF_00394"/>
    </source>
</evidence>
<dbReference type="GO" id="GO:0005975">
    <property type="term" value="P:carbohydrate metabolic process"/>
    <property type="evidence" value="ECO:0007669"/>
    <property type="project" value="InterPro"/>
</dbReference>
<organism evidence="21 22">
    <name type="scientific">Sediminivirga luteola</name>
    <dbReference type="NCBI Taxonomy" id="1774748"/>
    <lineage>
        <taxon>Bacteria</taxon>
        <taxon>Bacillati</taxon>
        <taxon>Actinomycetota</taxon>
        <taxon>Actinomycetes</taxon>
        <taxon>Micrococcales</taxon>
        <taxon>Brevibacteriaceae</taxon>
        <taxon>Sediminivirga</taxon>
    </lineage>
</organism>
<dbReference type="InterPro" id="IPR006109">
    <property type="entry name" value="G3P_DH_NAD-dep_C"/>
</dbReference>
<dbReference type="SUPFAM" id="SSF48179">
    <property type="entry name" value="6-phosphogluconate dehydrogenase C-terminal domain-like"/>
    <property type="match status" value="1"/>
</dbReference>
<comment type="caution">
    <text evidence="21">The sequence shown here is derived from an EMBL/GenBank/DDBJ whole genome shotgun (WGS) entry which is preliminary data.</text>
</comment>
<dbReference type="GO" id="GO:0046167">
    <property type="term" value="P:glycerol-3-phosphate biosynthetic process"/>
    <property type="evidence" value="ECO:0007669"/>
    <property type="project" value="UniProtKB-UniRule"/>
</dbReference>
<dbReference type="Gene3D" id="3.40.50.720">
    <property type="entry name" value="NAD(P)-binding Rossmann-like Domain"/>
    <property type="match status" value="1"/>
</dbReference>
<evidence type="ECO:0000256" key="4">
    <source>
        <dbReference type="ARBA" id="ARBA00023002"/>
    </source>
</evidence>
<evidence type="ECO:0000256" key="6">
    <source>
        <dbReference type="ARBA" id="ARBA00023098"/>
    </source>
</evidence>
<feature type="binding site" evidence="13">
    <location>
        <position position="153"/>
    </location>
    <ligand>
        <name>sn-glycerol 3-phosphate</name>
        <dbReference type="ChEBI" id="CHEBI:57597"/>
    </ligand>
</feature>
<feature type="compositionally biased region" description="Low complexity" evidence="18">
    <location>
        <begin position="15"/>
        <end position="32"/>
    </location>
</feature>
<feature type="domain" description="Glycerol-3-phosphate dehydrogenase NAD-dependent C-terminal" evidence="20">
    <location>
        <begin position="227"/>
        <end position="366"/>
    </location>
</feature>
<feature type="domain" description="Glycerol-3-phosphate dehydrogenase NAD-dependent N-terminal" evidence="19">
    <location>
        <begin position="51"/>
        <end position="204"/>
    </location>
</feature>
<dbReference type="InterPro" id="IPR011128">
    <property type="entry name" value="G3P_DH_NAD-dep_N"/>
</dbReference>
<evidence type="ECO:0000256" key="17">
    <source>
        <dbReference type="RuleBase" id="RU000437"/>
    </source>
</evidence>
<feature type="binding site" evidence="16">
    <location>
        <position position="302"/>
    </location>
    <ligand>
        <name>NAD(+)</name>
        <dbReference type="ChEBI" id="CHEBI:57540"/>
    </ligand>
</feature>
<evidence type="ECO:0000256" key="5">
    <source>
        <dbReference type="ARBA" id="ARBA00023027"/>
    </source>
</evidence>
<sequence length="380" mass="38867">MSARPQSSAPSVPLAATEPSAEPSAAGSSAAEHSAEGERGPGGTAGQQPAVAVMGSGSWGTTFAQVVADAGTPVMLWSRREEVARAINEQHRNPDYLGELRLPTAVRATTDPAEALRGAAFVVLAVPAQSLRDNLAAWRELMPAGAVLISLMKGIERSTGLRMSQVIASELGWPSERIAVVSGPNLAIEIAGRQPTATVVAASSLPTAEAVAGLTANAYFRPYTNEDVIGVEFGGAVKNVIALAVGMASGLGLGDNSKASIITRGLAETTRLALAAGGRQQTLAGLAGLGDLVATCASPLSRNRTVGELLGQGLSLDEVVRQTKQTAEGVKSCAAILALGEELGIDLPITEAVVNVLDGRLPVAELPAGLLSRKLKSEHQ</sequence>
<dbReference type="Gene3D" id="1.10.1040.10">
    <property type="entry name" value="N-(1-d-carboxylethyl)-l-norvaline Dehydrogenase, domain 2"/>
    <property type="match status" value="1"/>
</dbReference>
<dbReference type="HAMAP" id="MF_00394">
    <property type="entry name" value="NAD_Glyc3P_dehydrog"/>
    <property type="match status" value="1"/>
</dbReference>
<feature type="binding site" evidence="13">
    <location>
        <position position="153"/>
    </location>
    <ligand>
        <name>NADPH</name>
        <dbReference type="ChEBI" id="CHEBI:57783"/>
    </ligand>
</feature>
<evidence type="ECO:0000256" key="18">
    <source>
        <dbReference type="SAM" id="MobiDB-lite"/>
    </source>
</evidence>
<evidence type="ECO:0000256" key="7">
    <source>
        <dbReference type="ARBA" id="ARBA00023209"/>
    </source>
</evidence>
<feature type="binding site" evidence="13">
    <location>
        <position position="328"/>
    </location>
    <ligand>
        <name>NADPH</name>
        <dbReference type="ChEBI" id="CHEBI:57783"/>
    </ligand>
</feature>
<feature type="binding site" evidence="13">
    <location>
        <position position="302"/>
    </location>
    <ligand>
        <name>sn-glycerol 3-phosphate</name>
        <dbReference type="ChEBI" id="CHEBI:57597"/>
    </ligand>
</feature>
<dbReference type="GO" id="GO:0005829">
    <property type="term" value="C:cytosol"/>
    <property type="evidence" value="ECO:0007669"/>
    <property type="project" value="TreeGrafter"/>
</dbReference>
<keyword evidence="3 13" id="KW-0521">NADP</keyword>
<evidence type="ECO:0000256" key="9">
    <source>
        <dbReference type="ARBA" id="ARBA00052716"/>
    </source>
</evidence>
<keyword evidence="2 13" id="KW-0444">Lipid biosynthesis</keyword>
<feature type="binding site" evidence="16">
    <location>
        <position position="187"/>
    </location>
    <ligand>
        <name>NAD(+)</name>
        <dbReference type="ChEBI" id="CHEBI:57540"/>
    </ligand>
</feature>
<feature type="binding site" evidence="13">
    <location>
        <position position="302"/>
    </location>
    <ligand>
        <name>NADPH</name>
        <dbReference type="ChEBI" id="CHEBI:57783"/>
    </ligand>
</feature>
<dbReference type="GO" id="GO:0051287">
    <property type="term" value="F:NAD binding"/>
    <property type="evidence" value="ECO:0007669"/>
    <property type="project" value="InterPro"/>
</dbReference>
<keyword evidence="13" id="KW-0547">Nucleotide-binding</keyword>
<dbReference type="InterPro" id="IPR008927">
    <property type="entry name" value="6-PGluconate_DH-like_C_sf"/>
</dbReference>
<dbReference type="EMBL" id="BMFY01000001">
    <property type="protein sequence ID" value="GGA03033.1"/>
    <property type="molecule type" value="Genomic_DNA"/>
</dbReference>
<feature type="active site" description="Proton acceptor" evidence="13 14">
    <location>
        <position position="238"/>
    </location>
</feature>
<dbReference type="PANTHER" id="PTHR11728">
    <property type="entry name" value="GLYCEROL-3-PHOSPHATE DEHYDROGENASE"/>
    <property type="match status" value="1"/>
</dbReference>
<keyword evidence="22" id="KW-1185">Reference proteome</keyword>
<feature type="binding site" evidence="13">
    <location>
        <position position="59"/>
    </location>
    <ligand>
        <name>NADPH</name>
        <dbReference type="ChEBI" id="CHEBI:57783"/>
    </ligand>
</feature>
<comment type="pathway">
    <text evidence="13">Membrane lipid metabolism; glycerophospholipid metabolism.</text>
</comment>
<dbReference type="PROSITE" id="PS00957">
    <property type="entry name" value="NAD_G3PDH"/>
    <property type="match status" value="1"/>
</dbReference>
<feature type="binding site" evidence="13">
    <location>
        <position position="238"/>
    </location>
    <ligand>
        <name>sn-glycerol 3-phosphate</name>
        <dbReference type="ChEBI" id="CHEBI:57597"/>
    </ligand>
</feature>
<comment type="caution">
    <text evidence="13">Lacks conserved residue(s) required for the propagation of feature annotation.</text>
</comment>
<dbReference type="InterPro" id="IPR036291">
    <property type="entry name" value="NAD(P)-bd_dom_sf"/>
</dbReference>
<dbReference type="Pfam" id="PF01210">
    <property type="entry name" value="NAD_Gly3P_dh_N"/>
    <property type="match status" value="1"/>
</dbReference>
<dbReference type="FunFam" id="3.40.50.720:FF:000019">
    <property type="entry name" value="Glycerol-3-phosphate dehydrogenase [NAD(P)+]"/>
    <property type="match status" value="1"/>
</dbReference>
<keyword evidence="5 13" id="KW-0520">NAD</keyword>
<dbReference type="GO" id="GO:0047952">
    <property type="term" value="F:glycerol-3-phosphate dehydrogenase [NAD(P)+] activity"/>
    <property type="evidence" value="ECO:0007669"/>
    <property type="project" value="UniProtKB-UniRule"/>
</dbReference>
<evidence type="ECO:0000313" key="21">
    <source>
        <dbReference type="EMBL" id="GGA03033.1"/>
    </source>
</evidence>
<feature type="binding site" evidence="13">
    <location>
        <position position="79"/>
    </location>
    <ligand>
        <name>NADPH</name>
        <dbReference type="ChEBI" id="CHEBI:57783"/>
    </ligand>
</feature>
<feature type="binding site" evidence="13">
    <location>
        <position position="80"/>
    </location>
    <ligand>
        <name>NADPH</name>
        <dbReference type="ChEBI" id="CHEBI:57783"/>
    </ligand>
</feature>
<evidence type="ECO:0000256" key="2">
    <source>
        <dbReference type="ARBA" id="ARBA00022516"/>
    </source>
</evidence>
<dbReference type="Proteomes" id="UP000616114">
    <property type="component" value="Unassembled WGS sequence"/>
</dbReference>
<dbReference type="InterPro" id="IPR013328">
    <property type="entry name" value="6PGD_dom2"/>
</dbReference>
<feature type="binding site" evidence="13">
    <location>
        <position position="303"/>
    </location>
    <ligand>
        <name>sn-glycerol 3-phosphate</name>
        <dbReference type="ChEBI" id="CHEBI:57597"/>
    </ligand>
</feature>
<dbReference type="Pfam" id="PF07479">
    <property type="entry name" value="NAD_Gly3P_dh_C"/>
    <property type="match status" value="1"/>
</dbReference>
<keyword evidence="7 13" id="KW-0594">Phospholipid biosynthesis</keyword>
<keyword evidence="4 13" id="KW-0560">Oxidoreductase</keyword>
<feature type="binding site" evidence="13">
    <location>
        <position position="183"/>
    </location>
    <ligand>
        <name>sn-glycerol 3-phosphate</name>
        <dbReference type="ChEBI" id="CHEBI:57597"/>
    </ligand>
</feature>
<evidence type="ECO:0000256" key="10">
    <source>
        <dbReference type="ARBA" id="ARBA00066687"/>
    </source>
</evidence>
<dbReference type="NCBIfam" id="NF000940">
    <property type="entry name" value="PRK00094.1-2"/>
    <property type="match status" value="1"/>
</dbReference>
<feature type="binding site" evidence="13">
    <location>
        <position position="187"/>
    </location>
    <ligand>
        <name>NADPH</name>
        <dbReference type="ChEBI" id="CHEBI:57783"/>
    </ligand>
</feature>
<feature type="binding site" evidence="13">
    <location>
        <position position="58"/>
    </location>
    <ligand>
        <name>NADPH</name>
        <dbReference type="ChEBI" id="CHEBI:57783"/>
    </ligand>
</feature>
<protein>
    <recommendedName>
        <fullName evidence="11 13">Glycerol-3-phosphate dehydrogenase [NAD(P)+]</fullName>
        <ecNumber evidence="10 13">1.1.1.94</ecNumber>
    </recommendedName>
    <alternativeName>
        <fullName evidence="13">NAD(P)(+)-dependent glycerol-3-phosphate dehydrogenase</fullName>
    </alternativeName>
    <alternativeName>
        <fullName evidence="12 13">NAD(P)H-dependent dihydroxyacetone-phosphate reductase</fullName>
    </alternativeName>
</protein>
<evidence type="ECO:0000259" key="20">
    <source>
        <dbReference type="Pfam" id="PF07479"/>
    </source>
</evidence>
<dbReference type="PIRSF" id="PIRSF000114">
    <property type="entry name" value="Glycerol-3-P_dh"/>
    <property type="match status" value="1"/>
</dbReference>
<dbReference type="NCBIfam" id="NF000942">
    <property type="entry name" value="PRK00094.1-4"/>
    <property type="match status" value="1"/>
</dbReference>
<comment type="catalytic activity">
    <reaction evidence="9">
        <text>sn-glycerol 3-phosphate + NADP(+) = dihydroxyacetone phosphate + NADPH + H(+)</text>
        <dbReference type="Rhea" id="RHEA:11096"/>
        <dbReference type="ChEBI" id="CHEBI:15378"/>
        <dbReference type="ChEBI" id="CHEBI:57597"/>
        <dbReference type="ChEBI" id="CHEBI:57642"/>
        <dbReference type="ChEBI" id="CHEBI:57783"/>
        <dbReference type="ChEBI" id="CHEBI:58349"/>
        <dbReference type="EC" id="1.1.1.94"/>
    </reaction>
    <physiologicalReaction direction="right-to-left" evidence="9">
        <dbReference type="Rhea" id="RHEA:11098"/>
    </physiologicalReaction>
</comment>
<evidence type="ECO:0000259" key="19">
    <source>
        <dbReference type="Pfam" id="PF01210"/>
    </source>
</evidence>
<comment type="subcellular location">
    <subcellularLocation>
        <location evidence="13">Cytoplasm</location>
    </subcellularLocation>
</comment>
<dbReference type="EC" id="1.1.1.94" evidence="10 13"/>
<keyword evidence="13" id="KW-0963">Cytoplasm</keyword>
<feature type="binding site" evidence="13">
    <location>
        <position position="301"/>
    </location>
    <ligand>
        <name>sn-glycerol 3-phosphate</name>
        <dbReference type="ChEBI" id="CHEBI:57597"/>
    </ligand>
</feature>
<comment type="similarity">
    <text evidence="1 13 17">Belongs to the NAD-dependent glycerol-3-phosphate dehydrogenase family.</text>
</comment>
<evidence type="ECO:0000256" key="8">
    <source>
        <dbReference type="ARBA" id="ARBA00023264"/>
    </source>
</evidence>
<dbReference type="GO" id="GO:0006650">
    <property type="term" value="P:glycerophospholipid metabolic process"/>
    <property type="evidence" value="ECO:0007669"/>
    <property type="project" value="UniProtKB-UniRule"/>
</dbReference>
<dbReference type="InterPro" id="IPR006168">
    <property type="entry name" value="G3P_DH_NAD-dep"/>
</dbReference>
<reference evidence="21" key="2">
    <citation type="submission" date="2020-09" db="EMBL/GenBank/DDBJ databases">
        <authorList>
            <person name="Sun Q."/>
            <person name="Zhou Y."/>
        </authorList>
    </citation>
    <scope>NUCLEOTIDE SEQUENCE</scope>
    <source>
        <strain evidence="21">CGMCC 1.12785</strain>
    </source>
</reference>
<dbReference type="SUPFAM" id="SSF51735">
    <property type="entry name" value="NAD(P)-binding Rossmann-fold domains"/>
    <property type="match status" value="1"/>
</dbReference>
<feature type="binding site" evidence="13">
    <location>
        <position position="291"/>
    </location>
    <ligand>
        <name>sn-glycerol 3-phosphate</name>
        <dbReference type="ChEBI" id="CHEBI:57597"/>
    </ligand>
</feature>
<dbReference type="UniPathway" id="UPA00940"/>
<dbReference type="GO" id="GO:0046168">
    <property type="term" value="P:glycerol-3-phosphate catabolic process"/>
    <property type="evidence" value="ECO:0007669"/>
    <property type="project" value="InterPro"/>
</dbReference>
<keyword evidence="8 13" id="KW-1208">Phospholipid metabolism</keyword>
<comment type="catalytic activity">
    <reaction evidence="13">
        <text>sn-glycerol 3-phosphate + NAD(+) = dihydroxyacetone phosphate + NADH + H(+)</text>
        <dbReference type="Rhea" id="RHEA:11092"/>
        <dbReference type="ChEBI" id="CHEBI:15378"/>
        <dbReference type="ChEBI" id="CHEBI:57540"/>
        <dbReference type="ChEBI" id="CHEBI:57597"/>
        <dbReference type="ChEBI" id="CHEBI:57642"/>
        <dbReference type="ChEBI" id="CHEBI:57945"/>
        <dbReference type="EC" id="1.1.1.94"/>
    </reaction>
</comment>
<feature type="compositionally biased region" description="Polar residues" evidence="18">
    <location>
        <begin position="1"/>
        <end position="10"/>
    </location>
</feature>
<reference evidence="21" key="1">
    <citation type="journal article" date="2014" name="Int. J. Syst. Evol. Microbiol.">
        <title>Complete genome sequence of Corynebacterium casei LMG S-19264T (=DSM 44701T), isolated from a smear-ripened cheese.</title>
        <authorList>
            <consortium name="US DOE Joint Genome Institute (JGI-PGF)"/>
            <person name="Walter F."/>
            <person name="Albersmeier A."/>
            <person name="Kalinowski J."/>
            <person name="Ruckert C."/>
        </authorList>
    </citation>
    <scope>NUCLEOTIDE SEQUENCE</scope>
    <source>
        <strain evidence="21">CGMCC 1.12785</strain>
    </source>
</reference>
<accession>A0A8J2XIT7</accession>
<feature type="binding site" evidence="15">
    <location>
        <position position="153"/>
    </location>
    <ligand>
        <name>substrate</name>
    </ligand>
</feature>